<protein>
    <submittedName>
        <fullName evidence="1">Uncharacterized protein</fullName>
    </submittedName>
</protein>
<dbReference type="RefSeq" id="WP_091541888.1">
    <property type="nucleotide sequence ID" value="NZ_FONY01000008.1"/>
</dbReference>
<keyword evidence="2" id="KW-1185">Reference proteome</keyword>
<organism evidence="1 2">
    <name type="scientific">Thermoflexibacter ruber</name>
    <dbReference type="NCBI Taxonomy" id="1003"/>
    <lineage>
        <taxon>Bacteria</taxon>
        <taxon>Pseudomonadati</taxon>
        <taxon>Bacteroidota</taxon>
        <taxon>Cytophagia</taxon>
        <taxon>Cytophagales</taxon>
        <taxon>Thermoflexibacteraceae</taxon>
        <taxon>Thermoflexibacter</taxon>
    </lineage>
</organism>
<dbReference type="AlphaFoldDB" id="A0A1I2DXN5"/>
<dbReference type="OrthoDB" id="6773069at2"/>
<sequence length="146" mass="17512">MPLPIGFYQNNHEAHPAKEIWELLIEKNQGDDLIFQLHTFSENPTGYSESWCEGNIEIRYDFLFFKEKIGFHWAWKDQDNQYHLVEIKDGFKATYSHQTQELCIGNANLFILEVFDLEFIREKFADVKQQLNELLVMKNLYPTEFW</sequence>
<reference evidence="1 2" key="1">
    <citation type="submission" date="2016-10" db="EMBL/GenBank/DDBJ databases">
        <authorList>
            <person name="de Groot N.N."/>
        </authorList>
    </citation>
    <scope>NUCLEOTIDE SEQUENCE [LARGE SCALE GENOMIC DNA]</scope>
    <source>
        <strain>GEY</strain>
        <strain evidence="2">DSM 9560</strain>
    </source>
</reference>
<gene>
    <name evidence="1" type="ORF">SAMN04488541_100870</name>
</gene>
<evidence type="ECO:0000313" key="1">
    <source>
        <dbReference type="EMBL" id="SFE85462.1"/>
    </source>
</evidence>
<evidence type="ECO:0000313" key="2">
    <source>
        <dbReference type="Proteomes" id="UP000199513"/>
    </source>
</evidence>
<dbReference type="Proteomes" id="UP000199513">
    <property type="component" value="Unassembled WGS sequence"/>
</dbReference>
<accession>A0A1I2DXN5</accession>
<name>A0A1I2DXN5_9BACT</name>
<dbReference type="EMBL" id="FONY01000008">
    <property type="protein sequence ID" value="SFE85462.1"/>
    <property type="molecule type" value="Genomic_DNA"/>
</dbReference>
<proteinExistence type="predicted"/>